<dbReference type="PANTHER" id="PTHR13532">
    <property type="match status" value="1"/>
</dbReference>
<evidence type="ECO:0000313" key="9">
    <source>
        <dbReference type="Proteomes" id="UP000669903"/>
    </source>
</evidence>
<evidence type="ECO:0000259" key="6">
    <source>
        <dbReference type="Pfam" id="PF19435"/>
    </source>
</evidence>
<keyword evidence="9" id="KW-1185">Reference proteome</keyword>
<evidence type="ECO:0000256" key="1">
    <source>
        <dbReference type="ARBA" id="ARBA00004123"/>
    </source>
</evidence>
<dbReference type="InterPro" id="IPR002035">
    <property type="entry name" value="VWF_A"/>
</dbReference>
<feature type="domain" description="Integrator complex subunit 14 C-terminal" evidence="7">
    <location>
        <begin position="433"/>
        <end position="534"/>
    </location>
</feature>
<evidence type="ECO:0000313" key="8">
    <source>
        <dbReference type="EMBL" id="KAG5340532.1"/>
    </source>
</evidence>
<feature type="domain" description="VWFA" evidence="5">
    <location>
        <begin position="8"/>
        <end position="128"/>
    </location>
</feature>
<dbReference type="Pfam" id="PF20504">
    <property type="entry name" value="IntS14_C"/>
    <property type="match status" value="1"/>
</dbReference>
<name>A0A836JZF1_9HYME</name>
<evidence type="ECO:0000256" key="3">
    <source>
        <dbReference type="ARBA" id="ARBA00023242"/>
    </source>
</evidence>
<feature type="domain" description="Integrator complex subunit 14 beta-barrel" evidence="6">
    <location>
        <begin position="245"/>
        <end position="391"/>
    </location>
</feature>
<comment type="caution">
    <text evidence="8">The sequence shown here is derived from an EMBL/GenBank/DDBJ whole genome shotgun (WGS) entry which is preliminary data.</text>
</comment>
<dbReference type="Proteomes" id="UP000669903">
    <property type="component" value="Unassembled WGS sequence"/>
</dbReference>
<dbReference type="AlphaFoldDB" id="A0A836JZF1"/>
<dbReference type="Pfam" id="PF19435">
    <property type="entry name" value="IntS14_b-barrel"/>
    <property type="match status" value="1"/>
</dbReference>
<accession>A0A836JZF1</accession>
<feature type="non-terminal residue" evidence="8">
    <location>
        <position position="1"/>
    </location>
</feature>
<dbReference type="PANTHER" id="PTHR13532:SF3">
    <property type="entry name" value="INTEGRATOR COMPLEX SUBUNIT 14"/>
    <property type="match status" value="1"/>
</dbReference>
<evidence type="ECO:0000256" key="4">
    <source>
        <dbReference type="ARBA" id="ARBA00061449"/>
    </source>
</evidence>
<proteinExistence type="inferred from homology"/>
<comment type="subcellular location">
    <subcellularLocation>
        <location evidence="1">Nucleus</location>
    </subcellularLocation>
</comment>
<dbReference type="CDD" id="cd00198">
    <property type="entry name" value="vWFA"/>
    <property type="match status" value="1"/>
</dbReference>
<dbReference type="SUPFAM" id="SSF53300">
    <property type="entry name" value="vWA-like"/>
    <property type="match status" value="1"/>
</dbReference>
<dbReference type="InterPro" id="IPR039841">
    <property type="entry name" value="INTS14"/>
</dbReference>
<protein>
    <recommendedName>
        <fullName evidence="2">Integrator complex subunit 14</fullName>
    </recommendedName>
</protein>
<organism evidence="8 9">
    <name type="scientific">Acromyrmex charruanus</name>
    <dbReference type="NCBI Taxonomy" id="2715315"/>
    <lineage>
        <taxon>Eukaryota</taxon>
        <taxon>Metazoa</taxon>
        <taxon>Ecdysozoa</taxon>
        <taxon>Arthropoda</taxon>
        <taxon>Hexapoda</taxon>
        <taxon>Insecta</taxon>
        <taxon>Pterygota</taxon>
        <taxon>Neoptera</taxon>
        <taxon>Endopterygota</taxon>
        <taxon>Hymenoptera</taxon>
        <taxon>Apocrita</taxon>
        <taxon>Aculeata</taxon>
        <taxon>Formicoidea</taxon>
        <taxon>Formicidae</taxon>
        <taxon>Myrmicinae</taxon>
        <taxon>Acromyrmex</taxon>
    </lineage>
</organism>
<evidence type="ECO:0000259" key="7">
    <source>
        <dbReference type="Pfam" id="PF20504"/>
    </source>
</evidence>
<keyword evidence="3" id="KW-0539">Nucleus</keyword>
<evidence type="ECO:0000259" key="5">
    <source>
        <dbReference type="Pfam" id="PF13519"/>
    </source>
</evidence>
<dbReference type="InterPro" id="IPR046471">
    <property type="entry name" value="IntS14_C"/>
</dbReference>
<reference evidence="8" key="1">
    <citation type="submission" date="2020-03" db="EMBL/GenBank/DDBJ databases">
        <title>Relaxed selection underlies rapid genomic changes in the transitions from sociality to social parasitism in ants.</title>
        <authorList>
            <person name="Bi X."/>
        </authorList>
    </citation>
    <scope>NUCLEOTIDE SEQUENCE</scope>
    <source>
        <strain evidence="8">BGI-DK2014a</strain>
        <tissue evidence="8">Whole body</tissue>
    </source>
</reference>
<dbReference type="Pfam" id="PF13519">
    <property type="entry name" value="VWA_2"/>
    <property type="match status" value="1"/>
</dbReference>
<dbReference type="EMBL" id="JAANIC010003382">
    <property type="protein sequence ID" value="KAG5340532.1"/>
    <property type="molecule type" value="Genomic_DNA"/>
</dbReference>
<dbReference type="InterPro" id="IPR036465">
    <property type="entry name" value="vWFA_dom_sf"/>
</dbReference>
<feature type="non-terminal residue" evidence="8">
    <location>
        <position position="537"/>
    </location>
</feature>
<evidence type="ECO:0000256" key="2">
    <source>
        <dbReference type="ARBA" id="ARBA00016816"/>
    </source>
</evidence>
<dbReference type="GO" id="GO:0032039">
    <property type="term" value="C:integrator complex"/>
    <property type="evidence" value="ECO:0007669"/>
    <property type="project" value="InterPro"/>
</dbReference>
<sequence length="537" mass="59766">YLGVKMPTVIALDVSLSMRRRGSMIGNEYSPNYESLTRHQLALHGINTLLHYLQVNSKLEFVSVIAFSSLYEVICPFTRDYEGIRSKLRIIDECDKTFIEGALHGVNNVIMAEWGNATACQVILITDGNPGIGPMSLGNSLNSLNVTQDVNPFPLPFPYPGKLSIVCIASQQGKLKREKTFHFSFLIFKYVTYIMFADPSLQTGLPLYQRLADLAGGDSIVLVPESPLSKHSIMTCFQKLAEANYVSFQGYLKCGHLGSRILLSPAPMLYTKKTDFELAPGLAISKTIEICGFISVGDVGSPSSISRHLVLPLTTEKNSSMQGISLEEESDTDENEDEGKMPSFCVLLHGALKVENMAALCMLNNEWYGFIYSWADTKKKSNLMLTVLEPGSDIVPWLGNFSNLGPLDTVKSSPVSFPVRPTEKRSYTQNAPSWIRQVGLQSDIQKILRHARKLPDKTQNFYKEVNRLRRAAASIGFIELLEGLACILERECTLLPPNLNPDCTIQMGHVASMIRKPEFHELRYNIPPARTKFQPGS</sequence>
<comment type="similarity">
    <text evidence="4">Belongs to the Integrator subunit 14 family.</text>
</comment>
<dbReference type="GO" id="GO:0034472">
    <property type="term" value="P:snRNA 3'-end processing"/>
    <property type="evidence" value="ECO:0007669"/>
    <property type="project" value="TreeGrafter"/>
</dbReference>
<gene>
    <name evidence="8" type="primary">Ints14</name>
    <name evidence="8" type="ORF">G6Z76_0004135</name>
</gene>
<dbReference type="InterPro" id="IPR045814">
    <property type="entry name" value="IntS14_b-barrel"/>
</dbReference>
<dbReference type="Gene3D" id="3.40.50.410">
    <property type="entry name" value="von Willebrand factor, type A domain"/>
    <property type="match status" value="1"/>
</dbReference>